<reference evidence="1" key="1">
    <citation type="submission" date="2022-09" db="EMBL/GenBank/DDBJ databases">
        <title>The genome sequence of Rhodococcus aetherivorans N1.</title>
        <authorList>
            <person name="Jiang W."/>
        </authorList>
    </citation>
    <scope>NUCLEOTIDE SEQUENCE</scope>
    <source>
        <strain evidence="1">N1</strain>
    </source>
</reference>
<dbReference type="EMBL" id="CP106982">
    <property type="protein sequence ID" value="UYF96185.1"/>
    <property type="molecule type" value="Genomic_DNA"/>
</dbReference>
<dbReference type="GeneID" id="83620895"/>
<evidence type="ECO:0000313" key="1">
    <source>
        <dbReference type="EMBL" id="UYF96185.1"/>
    </source>
</evidence>
<accession>A0AA46SB66</accession>
<protein>
    <submittedName>
        <fullName evidence="1">Uncharacterized protein</fullName>
    </submittedName>
</protein>
<evidence type="ECO:0000313" key="2">
    <source>
        <dbReference type="Proteomes" id="UP001163947"/>
    </source>
</evidence>
<sequence>MRDGVGLDGAAVRVIAEGLADSAAEIDWHARACRAVGFGPDAAGDRYRSEAEVVRARYDGLHRAVAEWSAATAARAEALRRAAGGYAWLERESESVLRAVDLPPTGHR</sequence>
<name>A0AA46SB66_9NOCA</name>
<organism evidence="1 2">
    <name type="scientific">Rhodococcus aetherivorans</name>
    <dbReference type="NCBI Taxonomy" id="191292"/>
    <lineage>
        <taxon>Bacteria</taxon>
        <taxon>Bacillati</taxon>
        <taxon>Actinomycetota</taxon>
        <taxon>Actinomycetes</taxon>
        <taxon>Mycobacteriales</taxon>
        <taxon>Nocardiaceae</taxon>
        <taxon>Rhodococcus</taxon>
    </lineage>
</organism>
<gene>
    <name evidence="1" type="ORF">OCS65_10720</name>
</gene>
<proteinExistence type="predicted"/>
<dbReference type="Proteomes" id="UP001163947">
    <property type="component" value="Chromosome"/>
</dbReference>
<dbReference type="AlphaFoldDB" id="A0AA46SB66"/>
<dbReference type="RefSeq" id="WP_006934927.1">
    <property type="nucleotide sequence ID" value="NZ_CAVJ010000077.1"/>
</dbReference>